<dbReference type="PANTHER" id="PTHR11910">
    <property type="entry name" value="ATP SYNTHASE DELTA CHAIN"/>
    <property type="match status" value="1"/>
</dbReference>
<dbReference type="InterPro" id="IPR000711">
    <property type="entry name" value="ATPase_OSCP/dsu"/>
</dbReference>
<dbReference type="GO" id="GO:0045259">
    <property type="term" value="C:proton-transporting ATP synthase complex"/>
    <property type="evidence" value="ECO:0007669"/>
    <property type="project" value="UniProtKB-KW"/>
</dbReference>
<gene>
    <name evidence="7" type="primary">atpH</name>
    <name evidence="8" type="ORF">Gocc_1183</name>
</gene>
<dbReference type="GO" id="GO:0046933">
    <property type="term" value="F:proton-transporting ATP synthase activity, rotational mechanism"/>
    <property type="evidence" value="ECO:0007669"/>
    <property type="project" value="UniProtKB-UniRule"/>
</dbReference>
<dbReference type="HAMAP" id="MF_01416">
    <property type="entry name" value="ATP_synth_delta_bact"/>
    <property type="match status" value="1"/>
</dbReference>
<keyword evidence="5 7" id="KW-0472">Membrane</keyword>
<dbReference type="InterPro" id="IPR026015">
    <property type="entry name" value="ATP_synth_OSCP/delta_N_sf"/>
</dbReference>
<sequence length="176" mass="18850">MAVAERLYARALFRAADEKQRVDAVLADLGAFAEAVASSPELAAFLANPQVDRSAKASVLGELAEGAEELVRNFLRLIAEKGRSGQIPAIHAELQALVDQAQGRVAVELTTAFELSDDEAAAIVKQIENASGRTVEATRKVDPELVGGLILQAGSLRVDASVRGRLERLRHELVTR</sequence>
<dbReference type="OrthoDB" id="5242917at2"/>
<keyword evidence="9" id="KW-1185">Reference proteome</keyword>
<dbReference type="Gene3D" id="1.10.520.20">
    <property type="entry name" value="N-terminal domain of the delta subunit of the F1F0-ATP synthase"/>
    <property type="match status" value="1"/>
</dbReference>
<keyword evidence="7" id="KW-1003">Cell membrane</keyword>
<dbReference type="NCBIfam" id="TIGR01145">
    <property type="entry name" value="ATP_synt_delta"/>
    <property type="match status" value="1"/>
</dbReference>
<dbReference type="SUPFAM" id="SSF47928">
    <property type="entry name" value="N-terminal domain of the delta subunit of the F1F0-ATP synthase"/>
    <property type="match status" value="1"/>
</dbReference>
<reference evidence="8 9" key="1">
    <citation type="submission" date="2018-07" db="EMBL/GenBank/DDBJ databases">
        <title>High-quality-draft genome sequence of Gaiella occulta.</title>
        <authorList>
            <person name="Severino R."/>
            <person name="Froufe H.J.C."/>
            <person name="Rainey F.A."/>
            <person name="Barroso C."/>
            <person name="Albuquerque L."/>
            <person name="Lobo-Da-Cunha A."/>
            <person name="Da Costa M.S."/>
            <person name="Egas C."/>
        </authorList>
    </citation>
    <scope>NUCLEOTIDE SEQUENCE [LARGE SCALE GENOMIC DNA]</scope>
    <source>
        <strain evidence="8 9">F2-233</strain>
    </source>
</reference>
<organism evidence="8 9">
    <name type="scientific">Gaiella occulta</name>
    <dbReference type="NCBI Taxonomy" id="1002870"/>
    <lineage>
        <taxon>Bacteria</taxon>
        <taxon>Bacillati</taxon>
        <taxon>Actinomycetota</taxon>
        <taxon>Thermoleophilia</taxon>
        <taxon>Gaiellales</taxon>
        <taxon>Gaiellaceae</taxon>
        <taxon>Gaiella</taxon>
    </lineage>
</organism>
<evidence type="ECO:0000256" key="2">
    <source>
        <dbReference type="ARBA" id="ARBA00022448"/>
    </source>
</evidence>
<comment type="subcellular location">
    <subcellularLocation>
        <location evidence="7">Cell membrane</location>
        <topology evidence="7">Peripheral membrane protein</topology>
    </subcellularLocation>
    <subcellularLocation>
        <location evidence="1">Membrane</location>
    </subcellularLocation>
</comment>
<evidence type="ECO:0000256" key="1">
    <source>
        <dbReference type="ARBA" id="ARBA00004370"/>
    </source>
</evidence>
<keyword evidence="2 7" id="KW-0813">Transport</keyword>
<evidence type="ECO:0000256" key="4">
    <source>
        <dbReference type="ARBA" id="ARBA00023065"/>
    </source>
</evidence>
<evidence type="ECO:0000256" key="7">
    <source>
        <dbReference type="HAMAP-Rule" id="MF_01416"/>
    </source>
</evidence>
<comment type="function">
    <text evidence="7">This protein is part of the stalk that links CF(0) to CF(1). It either transmits conformational changes from CF(0) to CF(1) or is implicated in proton conduction.</text>
</comment>
<name>A0A7M2YZ03_9ACTN</name>
<proteinExistence type="inferred from homology"/>
<evidence type="ECO:0000256" key="6">
    <source>
        <dbReference type="ARBA" id="ARBA00023310"/>
    </source>
</evidence>
<evidence type="ECO:0000313" key="9">
    <source>
        <dbReference type="Proteomes" id="UP000254134"/>
    </source>
</evidence>
<evidence type="ECO:0000256" key="5">
    <source>
        <dbReference type="ARBA" id="ARBA00023136"/>
    </source>
</evidence>
<keyword evidence="6 7" id="KW-0066">ATP synthesis</keyword>
<comment type="similarity">
    <text evidence="7">Belongs to the ATPase delta chain family.</text>
</comment>
<evidence type="ECO:0000256" key="3">
    <source>
        <dbReference type="ARBA" id="ARBA00022781"/>
    </source>
</evidence>
<comment type="caution">
    <text evidence="8">The sequence shown here is derived from an EMBL/GenBank/DDBJ whole genome shotgun (WGS) entry which is preliminary data.</text>
</comment>
<dbReference type="AlphaFoldDB" id="A0A7M2YZ03"/>
<dbReference type="GO" id="GO:0005886">
    <property type="term" value="C:plasma membrane"/>
    <property type="evidence" value="ECO:0007669"/>
    <property type="project" value="UniProtKB-SubCell"/>
</dbReference>
<reference evidence="9" key="2">
    <citation type="journal article" date="2019" name="MicrobiologyOpen">
        <title>High-quality draft genome sequence of Gaiella occulta isolated from a 150 meter deep mineral water borehole and comparison with the genome sequences of other deep-branching lineages of the phylum Actinobacteria.</title>
        <authorList>
            <person name="Severino R."/>
            <person name="Froufe H.J.C."/>
            <person name="Barroso C."/>
            <person name="Albuquerque L."/>
            <person name="Lobo-da-Cunha A."/>
            <person name="da Costa M.S."/>
            <person name="Egas C."/>
        </authorList>
    </citation>
    <scope>NUCLEOTIDE SEQUENCE [LARGE SCALE GENOMIC DNA]</scope>
    <source>
        <strain evidence="9">F2-233</strain>
    </source>
</reference>
<keyword evidence="3 7" id="KW-0375">Hydrogen ion transport</keyword>
<keyword evidence="4 7" id="KW-0406">Ion transport</keyword>
<dbReference type="PRINTS" id="PR00125">
    <property type="entry name" value="ATPASEDELTA"/>
</dbReference>
<comment type="function">
    <text evidence="7">F(1)F(0) ATP synthase produces ATP from ADP in the presence of a proton or sodium gradient. F-type ATPases consist of two structural domains, F(1) containing the extramembraneous catalytic core and F(0) containing the membrane proton channel, linked together by a central stalk and a peripheral stalk. During catalysis, ATP synthesis in the catalytic domain of F(1) is coupled via a rotary mechanism of the central stalk subunits to proton translocation.</text>
</comment>
<dbReference type="EMBL" id="QQZY01000002">
    <property type="protein sequence ID" value="RDI75385.1"/>
    <property type="molecule type" value="Genomic_DNA"/>
</dbReference>
<dbReference type="Pfam" id="PF00213">
    <property type="entry name" value="OSCP"/>
    <property type="match status" value="1"/>
</dbReference>
<dbReference type="Proteomes" id="UP000254134">
    <property type="component" value="Unassembled WGS sequence"/>
</dbReference>
<keyword evidence="7" id="KW-0139">CF(1)</keyword>
<accession>A0A7M2YZ03</accession>
<evidence type="ECO:0000313" key="8">
    <source>
        <dbReference type="EMBL" id="RDI75385.1"/>
    </source>
</evidence>
<protein>
    <recommendedName>
        <fullName evidence="7">ATP synthase subunit delta</fullName>
    </recommendedName>
    <alternativeName>
        <fullName evidence="7">ATP synthase F(1) sector subunit delta</fullName>
    </alternativeName>
    <alternativeName>
        <fullName evidence="7">F-type ATPase subunit delta</fullName>
        <shortName evidence="7">F-ATPase subunit delta</shortName>
    </alternativeName>
</protein>
<dbReference type="RefSeq" id="WP_114795594.1">
    <property type="nucleotide sequence ID" value="NZ_QQZY01000002.1"/>
</dbReference>